<name>A0A372G1P0_9ACTN</name>
<keyword evidence="2" id="KW-1185">Reference proteome</keyword>
<protein>
    <submittedName>
        <fullName evidence="1">Uncharacterized protein</fullName>
    </submittedName>
</protein>
<organism evidence="1 2">
    <name type="scientific">Micromonospora craniellae</name>
    <dbReference type="NCBI Taxonomy" id="2294034"/>
    <lineage>
        <taxon>Bacteria</taxon>
        <taxon>Bacillati</taxon>
        <taxon>Actinomycetota</taxon>
        <taxon>Actinomycetes</taxon>
        <taxon>Micromonosporales</taxon>
        <taxon>Micromonosporaceae</taxon>
        <taxon>Micromonospora</taxon>
    </lineage>
</organism>
<dbReference type="AlphaFoldDB" id="A0A372G1P0"/>
<sequence>MADAVTDRVVVAHAADWLGPKMVGACRGAGLARVDVAGVPHRLVPWSAVRARLRVRARRPRPR</sequence>
<comment type="caution">
    <text evidence="1">The sequence shown here is derived from an EMBL/GenBank/DDBJ whole genome shotgun (WGS) entry which is preliminary data.</text>
</comment>
<dbReference type="EMBL" id="QVFU01000006">
    <property type="protein sequence ID" value="RFS46858.1"/>
    <property type="molecule type" value="Genomic_DNA"/>
</dbReference>
<proteinExistence type="predicted"/>
<reference evidence="1 2" key="1">
    <citation type="submission" date="2018-08" db="EMBL/GenBank/DDBJ databases">
        <title>Verrucosispora craniellae sp. nov., isolated from a marine sponge in the South China Sea.</title>
        <authorList>
            <person name="Li L."/>
            <person name="Lin H.W."/>
        </authorList>
    </citation>
    <scope>NUCLEOTIDE SEQUENCE [LARGE SCALE GENOMIC DNA]</scope>
    <source>
        <strain evidence="1 2">LHW63014</strain>
    </source>
</reference>
<dbReference type="Proteomes" id="UP000262621">
    <property type="component" value="Unassembled WGS sequence"/>
</dbReference>
<gene>
    <name evidence="1" type="ORF">D0Q02_08740</name>
</gene>
<accession>A0A372G1P0</accession>
<evidence type="ECO:0000313" key="2">
    <source>
        <dbReference type="Proteomes" id="UP000262621"/>
    </source>
</evidence>
<evidence type="ECO:0000313" key="1">
    <source>
        <dbReference type="EMBL" id="RFS46858.1"/>
    </source>
</evidence>